<dbReference type="OrthoDB" id="5421607at2759"/>
<dbReference type="GO" id="GO:0005786">
    <property type="term" value="C:signal recognition particle, endoplasmic reticulum targeting"/>
    <property type="evidence" value="ECO:0007669"/>
    <property type="project" value="UniProtKB-KW"/>
</dbReference>
<protein>
    <recommendedName>
        <fullName evidence="4">Signal recognition particle subunit SRP72</fullName>
    </recommendedName>
</protein>
<comment type="subcellular location">
    <subcellularLocation>
        <location evidence="2">Cytoplasm</location>
    </subcellularLocation>
    <subcellularLocation>
        <location evidence="1">Endoplasmic reticulum</location>
    </subcellularLocation>
</comment>
<dbReference type="InterPro" id="IPR011990">
    <property type="entry name" value="TPR-like_helical_dom_sf"/>
</dbReference>
<dbReference type="GO" id="GO:0043022">
    <property type="term" value="F:ribosome binding"/>
    <property type="evidence" value="ECO:0007669"/>
    <property type="project" value="TreeGrafter"/>
</dbReference>
<keyword evidence="12" id="KW-1185">Reference proteome</keyword>
<dbReference type="InterPro" id="IPR026270">
    <property type="entry name" value="SRP72"/>
</dbReference>
<comment type="caution">
    <text evidence="11">The sequence shown here is derived from an EMBL/GenBank/DDBJ whole genome shotgun (WGS) entry which is preliminary data.</text>
</comment>
<dbReference type="EMBL" id="MU157890">
    <property type="protein sequence ID" value="KAF9525010.1"/>
    <property type="molecule type" value="Genomic_DNA"/>
</dbReference>
<dbReference type="SUPFAM" id="SSF48452">
    <property type="entry name" value="TPR-like"/>
    <property type="match status" value="1"/>
</dbReference>
<accession>A0A9P6E9N1</accession>
<evidence type="ECO:0000259" key="10">
    <source>
        <dbReference type="Pfam" id="PF08492"/>
    </source>
</evidence>
<dbReference type="Proteomes" id="UP000807306">
    <property type="component" value="Unassembled WGS sequence"/>
</dbReference>
<feature type="compositionally biased region" description="Basic and acidic residues" evidence="9">
    <location>
        <begin position="261"/>
        <end position="271"/>
    </location>
</feature>
<evidence type="ECO:0000256" key="4">
    <source>
        <dbReference type="ARBA" id="ARBA00018350"/>
    </source>
</evidence>
<reference evidence="11" key="1">
    <citation type="submission" date="2020-11" db="EMBL/GenBank/DDBJ databases">
        <authorList>
            <consortium name="DOE Joint Genome Institute"/>
            <person name="Ahrendt S."/>
            <person name="Riley R."/>
            <person name="Andreopoulos W."/>
            <person name="Labutti K."/>
            <person name="Pangilinan J."/>
            <person name="Ruiz-Duenas F.J."/>
            <person name="Barrasa J.M."/>
            <person name="Sanchez-Garcia M."/>
            <person name="Camarero S."/>
            <person name="Miyauchi S."/>
            <person name="Serrano A."/>
            <person name="Linde D."/>
            <person name="Babiker R."/>
            <person name="Drula E."/>
            <person name="Ayuso-Fernandez I."/>
            <person name="Pacheco R."/>
            <person name="Padilla G."/>
            <person name="Ferreira P."/>
            <person name="Barriuso J."/>
            <person name="Kellner H."/>
            <person name="Castanera R."/>
            <person name="Alfaro M."/>
            <person name="Ramirez L."/>
            <person name="Pisabarro A.G."/>
            <person name="Kuo A."/>
            <person name="Tritt A."/>
            <person name="Lipzen A."/>
            <person name="He G."/>
            <person name="Yan M."/>
            <person name="Ng V."/>
            <person name="Cullen D."/>
            <person name="Martin F."/>
            <person name="Rosso M.-N."/>
            <person name="Henrissat B."/>
            <person name="Hibbett D."/>
            <person name="Martinez A.T."/>
            <person name="Grigoriev I.V."/>
        </authorList>
    </citation>
    <scope>NUCLEOTIDE SEQUENCE</scope>
    <source>
        <strain evidence="11">CBS 506.95</strain>
    </source>
</reference>
<evidence type="ECO:0000256" key="3">
    <source>
        <dbReference type="ARBA" id="ARBA00007676"/>
    </source>
</evidence>
<comment type="similarity">
    <text evidence="3">Belongs to the SRP72 family.</text>
</comment>
<dbReference type="InterPro" id="IPR013699">
    <property type="entry name" value="Signal_recog_part_SRP72_RNA-bd"/>
</dbReference>
<keyword evidence="8" id="KW-0687">Ribonucleoprotein</keyword>
<evidence type="ECO:0000313" key="11">
    <source>
        <dbReference type="EMBL" id="KAF9525010.1"/>
    </source>
</evidence>
<evidence type="ECO:0000256" key="9">
    <source>
        <dbReference type="SAM" id="MobiDB-lite"/>
    </source>
</evidence>
<gene>
    <name evidence="11" type="ORF">CPB83DRAFT_860398</name>
</gene>
<feature type="domain" description="Signal recognition particle SRP72 subunit RNA-binding" evidence="10">
    <location>
        <begin position="230"/>
        <end position="274"/>
    </location>
</feature>
<name>A0A9P6E9N1_9AGAR</name>
<dbReference type="Gene3D" id="1.25.40.10">
    <property type="entry name" value="Tetratricopeptide repeat domain"/>
    <property type="match status" value="1"/>
</dbReference>
<evidence type="ECO:0000256" key="5">
    <source>
        <dbReference type="ARBA" id="ARBA00022490"/>
    </source>
</evidence>
<evidence type="ECO:0000256" key="7">
    <source>
        <dbReference type="ARBA" id="ARBA00023135"/>
    </source>
</evidence>
<feature type="region of interest" description="Disordered" evidence="9">
    <location>
        <begin position="1"/>
        <end position="31"/>
    </location>
</feature>
<keyword evidence="7" id="KW-0733">Signal recognition particle</keyword>
<keyword evidence="5" id="KW-0963">Cytoplasm</keyword>
<dbReference type="Pfam" id="PF17004">
    <property type="entry name" value="SRP_TPR_like"/>
    <property type="match status" value="1"/>
</dbReference>
<sequence length="317" mass="35137">MPQKTAWKLNTKAQLRSSWKDRKAQPKQPLSSQDRLKRLFTSLCAQIDGGYFTNAVKTCDKILRLEPSDQDAQRTKLFLLLQIEQYDEALLLIGSSQDPKAYSYERAYTLYRKQQETESRGILETLKQEKGEDDRGIVHLEAQLNYREGSYQEAFEMYNQLLDTAESNSEEHFDISTNLQASQKHLDFINTGFHHALDALPTTITSTLETAPPPVHQPSIAAAVTSASAPAEREESRIVPKKVRARRVPAGVIPGVTPPPDPERWLKKIERSTFNQGKRRKGAGGGGATQGAAVDATPTPGGAPHTSKSGGKGKKKK</sequence>
<organism evidence="11 12">
    <name type="scientific">Crepidotus variabilis</name>
    <dbReference type="NCBI Taxonomy" id="179855"/>
    <lineage>
        <taxon>Eukaryota</taxon>
        <taxon>Fungi</taxon>
        <taxon>Dikarya</taxon>
        <taxon>Basidiomycota</taxon>
        <taxon>Agaricomycotina</taxon>
        <taxon>Agaricomycetes</taxon>
        <taxon>Agaricomycetidae</taxon>
        <taxon>Agaricales</taxon>
        <taxon>Agaricineae</taxon>
        <taxon>Crepidotaceae</taxon>
        <taxon>Crepidotus</taxon>
    </lineage>
</organism>
<evidence type="ECO:0000256" key="8">
    <source>
        <dbReference type="ARBA" id="ARBA00023274"/>
    </source>
</evidence>
<evidence type="ECO:0000256" key="6">
    <source>
        <dbReference type="ARBA" id="ARBA00022824"/>
    </source>
</evidence>
<evidence type="ECO:0000256" key="2">
    <source>
        <dbReference type="ARBA" id="ARBA00004496"/>
    </source>
</evidence>
<dbReference type="PANTHER" id="PTHR14094:SF9">
    <property type="entry name" value="SIGNAL RECOGNITION PARTICLE SUBUNIT SRP72"/>
    <property type="match status" value="1"/>
</dbReference>
<dbReference type="PANTHER" id="PTHR14094">
    <property type="entry name" value="SIGNAL RECOGNITION PARTICLE 72"/>
    <property type="match status" value="1"/>
</dbReference>
<evidence type="ECO:0000313" key="12">
    <source>
        <dbReference type="Proteomes" id="UP000807306"/>
    </source>
</evidence>
<dbReference type="GO" id="GO:0006614">
    <property type="term" value="P:SRP-dependent cotranslational protein targeting to membrane"/>
    <property type="evidence" value="ECO:0007669"/>
    <property type="project" value="InterPro"/>
</dbReference>
<dbReference type="InterPro" id="IPR031545">
    <property type="entry name" value="SRP72_TPR-like"/>
</dbReference>
<dbReference type="GO" id="GO:0005783">
    <property type="term" value="C:endoplasmic reticulum"/>
    <property type="evidence" value="ECO:0007669"/>
    <property type="project" value="UniProtKB-SubCell"/>
</dbReference>
<dbReference type="Pfam" id="PF08492">
    <property type="entry name" value="SRP72"/>
    <property type="match status" value="1"/>
</dbReference>
<dbReference type="AlphaFoldDB" id="A0A9P6E9N1"/>
<proteinExistence type="inferred from homology"/>
<evidence type="ECO:0000256" key="1">
    <source>
        <dbReference type="ARBA" id="ARBA00004240"/>
    </source>
</evidence>
<keyword evidence="6" id="KW-0256">Endoplasmic reticulum</keyword>
<feature type="region of interest" description="Disordered" evidence="9">
    <location>
        <begin position="251"/>
        <end position="317"/>
    </location>
</feature>
<dbReference type="GO" id="GO:0008312">
    <property type="term" value="F:7S RNA binding"/>
    <property type="evidence" value="ECO:0007669"/>
    <property type="project" value="InterPro"/>
</dbReference>